<keyword evidence="1" id="KW-1133">Transmembrane helix</keyword>
<reference evidence="2" key="1">
    <citation type="submission" date="2015-10" db="EMBL/GenBank/DDBJ databases">
        <authorList>
            <person name="Gilbert D.G."/>
        </authorList>
    </citation>
    <scope>NUCLEOTIDE SEQUENCE</scope>
</reference>
<evidence type="ECO:0000256" key="1">
    <source>
        <dbReference type="SAM" id="Phobius"/>
    </source>
</evidence>
<organism evidence="2">
    <name type="scientific">hydrothermal vent metagenome</name>
    <dbReference type="NCBI Taxonomy" id="652676"/>
    <lineage>
        <taxon>unclassified sequences</taxon>
        <taxon>metagenomes</taxon>
        <taxon>ecological metagenomes</taxon>
    </lineage>
</organism>
<evidence type="ECO:0000313" key="2">
    <source>
        <dbReference type="EMBL" id="CUS46006.1"/>
    </source>
</evidence>
<proteinExistence type="predicted"/>
<name>A0A170PPS9_9ZZZZ</name>
<protein>
    <submittedName>
        <fullName evidence="2">Uncharacterized protein</fullName>
    </submittedName>
</protein>
<gene>
    <name evidence="2" type="ORF">MGWOODY_Smn836</name>
</gene>
<sequence length="65" mass="7225">MRRRRTGLIIASLALLIMAARHPSADLRILTHDRTDRAPQSFQAAIDFGLVAISVLVTWTAKRIA</sequence>
<accession>A0A170PPS9</accession>
<feature type="transmembrane region" description="Helical" evidence="1">
    <location>
        <begin position="41"/>
        <end position="61"/>
    </location>
</feature>
<dbReference type="EMBL" id="CZQE01000325">
    <property type="protein sequence ID" value="CUS46006.1"/>
    <property type="molecule type" value="Genomic_DNA"/>
</dbReference>
<dbReference type="AlphaFoldDB" id="A0A170PPS9"/>
<keyword evidence="1" id="KW-0812">Transmembrane</keyword>
<keyword evidence="1" id="KW-0472">Membrane</keyword>